<dbReference type="Pfam" id="PF00571">
    <property type="entry name" value="CBS"/>
    <property type="match status" value="1"/>
</dbReference>
<organism evidence="13 14">
    <name type="scientific">Prevotella disiens</name>
    <dbReference type="NCBI Taxonomy" id="28130"/>
    <lineage>
        <taxon>Bacteria</taxon>
        <taxon>Pseudomonadati</taxon>
        <taxon>Bacteroidota</taxon>
        <taxon>Bacteroidia</taxon>
        <taxon>Bacteroidales</taxon>
        <taxon>Prevotellaceae</taxon>
        <taxon>Prevotella</taxon>
    </lineage>
</organism>
<dbReference type="PANTHER" id="PTHR43427">
    <property type="entry name" value="CHLORIDE CHANNEL PROTEIN CLC-E"/>
    <property type="match status" value="1"/>
</dbReference>
<dbReference type="AlphaFoldDB" id="A0A379DY92"/>
<dbReference type="PROSITE" id="PS51371">
    <property type="entry name" value="CBS"/>
    <property type="match status" value="1"/>
</dbReference>
<feature type="transmembrane region" description="Helical" evidence="11">
    <location>
        <begin position="366"/>
        <end position="386"/>
    </location>
</feature>
<feature type="transmembrane region" description="Helical" evidence="11">
    <location>
        <begin position="170"/>
        <end position="195"/>
    </location>
</feature>
<dbReference type="InterPro" id="IPR014743">
    <property type="entry name" value="Cl-channel_core"/>
</dbReference>
<dbReference type="Proteomes" id="UP000254072">
    <property type="component" value="Unassembled WGS sequence"/>
</dbReference>
<dbReference type="Pfam" id="PF00654">
    <property type="entry name" value="Voltage_CLC"/>
    <property type="match status" value="1"/>
</dbReference>
<dbReference type="PRINTS" id="PR00762">
    <property type="entry name" value="CLCHANNEL"/>
</dbReference>
<feature type="transmembrane region" description="Helical" evidence="11">
    <location>
        <begin position="36"/>
        <end position="59"/>
    </location>
</feature>
<sequence length="608" mass="67770">MFYQQAWLLKMTNETDNNIISTIDNWRKAHVSDRQFVLVLAFIVGFLAALAAYILHLIIGEIQTLITSGFRMMTINWLYLLYPVIGIWLTSLFVKYVVRDNISHGITRVLYAISTKRSELKAHNTWSSIVASAITIGFGGSVGAEAPIVLTGSAIGSNLGRLFKMDRRTLMLLVGCGATAAVSGIFKAPIAGLVFTLEILMVDLTMAALLPILISSVTATCFSYFFTGGESMYDFKMDYFWSLSRVPPTILLGIGCGFLSLYFMRIMSWCENKYAGLSAHPFLKLFAGGIVLSSLIFVFPSLYGEGYNSLRIFIESNTETDWNQVMHGSMFAGHTEFLLLYVGLVGLTKVFATSATNGAGGCGGTFAPSLFIGGFAGFFFARFWNVQEIGQYIPEKNFTLYGMAAVMAAVMHAPLTGVFLIAELTGGYQLFIPLIIVTISSYLTINIFEQHSIYAVRLARQGKLLTHHTDKAVMTMMNMQKIIDRDYTSVEPTMEMGKLVHAISSSRNNYIPVLNDNGNLLGEIDITKLRHIIFRSELYHRFQVYQIMTQPPAVLGVNDPMESVMKIFEKTEAQMLPVIEPDGHFIGYISRARLYNMYRQLVADFSEE</sequence>
<keyword evidence="9" id="KW-0407">Ion channel</keyword>
<dbReference type="InterPro" id="IPR050368">
    <property type="entry name" value="ClC-type_chloride_channel"/>
</dbReference>
<feature type="transmembrane region" description="Helical" evidence="11">
    <location>
        <begin position="207"/>
        <end position="226"/>
    </location>
</feature>
<keyword evidence="4 11" id="KW-1133">Transmembrane helix</keyword>
<feature type="transmembrane region" description="Helical" evidence="11">
    <location>
        <begin position="79"/>
        <end position="98"/>
    </location>
</feature>
<dbReference type="Gene3D" id="1.10.3080.10">
    <property type="entry name" value="Clc chloride channel"/>
    <property type="match status" value="1"/>
</dbReference>
<evidence type="ECO:0000256" key="8">
    <source>
        <dbReference type="ARBA" id="ARBA00023214"/>
    </source>
</evidence>
<proteinExistence type="predicted"/>
<dbReference type="InterPro" id="IPR001807">
    <property type="entry name" value="ClC"/>
</dbReference>
<evidence type="ECO:0000256" key="11">
    <source>
        <dbReference type="SAM" id="Phobius"/>
    </source>
</evidence>
<feature type="transmembrane region" description="Helical" evidence="11">
    <location>
        <begin position="428"/>
        <end position="448"/>
    </location>
</feature>
<dbReference type="CDD" id="cd02205">
    <property type="entry name" value="CBS_pair_SF"/>
    <property type="match status" value="1"/>
</dbReference>
<comment type="subcellular location">
    <subcellularLocation>
        <location evidence="1">Membrane</location>
        <topology evidence="1">Multi-pass membrane protein</topology>
    </subcellularLocation>
</comment>
<reference evidence="13 14" key="1">
    <citation type="submission" date="2018-06" db="EMBL/GenBank/DDBJ databases">
        <authorList>
            <consortium name="Pathogen Informatics"/>
            <person name="Doyle S."/>
        </authorList>
    </citation>
    <scope>NUCLEOTIDE SEQUENCE [LARGE SCALE GENOMIC DNA]</scope>
    <source>
        <strain evidence="13 14">NCTC11157</strain>
    </source>
</reference>
<accession>A0A379DY92</accession>
<evidence type="ECO:0000256" key="4">
    <source>
        <dbReference type="ARBA" id="ARBA00022989"/>
    </source>
</evidence>
<keyword evidence="6 11" id="KW-0472">Membrane</keyword>
<dbReference type="GO" id="GO:0005254">
    <property type="term" value="F:chloride channel activity"/>
    <property type="evidence" value="ECO:0007669"/>
    <property type="project" value="UniProtKB-KW"/>
</dbReference>
<dbReference type="EMBL" id="UGTL01000001">
    <property type="protein sequence ID" value="SUB85426.1"/>
    <property type="molecule type" value="Genomic_DNA"/>
</dbReference>
<dbReference type="CDD" id="cd00400">
    <property type="entry name" value="Voltage_gated_ClC"/>
    <property type="match status" value="1"/>
</dbReference>
<protein>
    <submittedName>
        <fullName evidence="13">Voltage-gated ClC-type chloride channel ClcB</fullName>
    </submittedName>
</protein>
<dbReference type="Gene3D" id="3.10.580.10">
    <property type="entry name" value="CBS-domain"/>
    <property type="match status" value="1"/>
</dbReference>
<keyword evidence="10" id="KW-0129">CBS domain</keyword>
<dbReference type="GO" id="GO:0034707">
    <property type="term" value="C:chloride channel complex"/>
    <property type="evidence" value="ECO:0007669"/>
    <property type="project" value="UniProtKB-KW"/>
</dbReference>
<dbReference type="PANTHER" id="PTHR43427:SF6">
    <property type="entry name" value="CHLORIDE CHANNEL PROTEIN CLC-E"/>
    <property type="match status" value="1"/>
</dbReference>
<evidence type="ECO:0000256" key="2">
    <source>
        <dbReference type="ARBA" id="ARBA00022448"/>
    </source>
</evidence>
<dbReference type="InterPro" id="IPR000644">
    <property type="entry name" value="CBS_dom"/>
</dbReference>
<keyword evidence="7" id="KW-0869">Chloride channel</keyword>
<dbReference type="SUPFAM" id="SSF54631">
    <property type="entry name" value="CBS-domain pair"/>
    <property type="match status" value="1"/>
</dbReference>
<evidence type="ECO:0000256" key="9">
    <source>
        <dbReference type="ARBA" id="ARBA00023303"/>
    </source>
</evidence>
<evidence type="ECO:0000256" key="10">
    <source>
        <dbReference type="PROSITE-ProRule" id="PRU00703"/>
    </source>
</evidence>
<keyword evidence="8" id="KW-0868">Chloride</keyword>
<keyword evidence="2" id="KW-0813">Transport</keyword>
<evidence type="ECO:0000256" key="3">
    <source>
        <dbReference type="ARBA" id="ARBA00022692"/>
    </source>
</evidence>
<evidence type="ECO:0000256" key="6">
    <source>
        <dbReference type="ARBA" id="ARBA00023136"/>
    </source>
</evidence>
<dbReference type="SUPFAM" id="SSF81340">
    <property type="entry name" value="Clc chloride channel"/>
    <property type="match status" value="1"/>
</dbReference>
<feature type="transmembrane region" description="Helical" evidence="11">
    <location>
        <begin position="246"/>
        <end position="264"/>
    </location>
</feature>
<feature type="transmembrane region" description="Helical" evidence="11">
    <location>
        <begin position="398"/>
        <end position="422"/>
    </location>
</feature>
<feature type="domain" description="CBS" evidence="12">
    <location>
        <begin position="548"/>
        <end position="605"/>
    </location>
</feature>
<gene>
    <name evidence="13" type="primary">clcB</name>
    <name evidence="13" type="ORF">NCTC11157_01150</name>
</gene>
<evidence type="ECO:0000259" key="12">
    <source>
        <dbReference type="PROSITE" id="PS51371"/>
    </source>
</evidence>
<evidence type="ECO:0000256" key="1">
    <source>
        <dbReference type="ARBA" id="ARBA00004141"/>
    </source>
</evidence>
<keyword evidence="3 11" id="KW-0812">Transmembrane</keyword>
<evidence type="ECO:0000313" key="14">
    <source>
        <dbReference type="Proteomes" id="UP000254072"/>
    </source>
</evidence>
<dbReference type="InterPro" id="IPR046342">
    <property type="entry name" value="CBS_dom_sf"/>
</dbReference>
<evidence type="ECO:0000313" key="13">
    <source>
        <dbReference type="EMBL" id="SUB85426.1"/>
    </source>
</evidence>
<feature type="transmembrane region" description="Helical" evidence="11">
    <location>
        <begin position="285"/>
        <end position="303"/>
    </location>
</feature>
<evidence type="ECO:0000256" key="5">
    <source>
        <dbReference type="ARBA" id="ARBA00023065"/>
    </source>
</evidence>
<name>A0A379DY92_9BACT</name>
<keyword evidence="5" id="KW-0406">Ion transport</keyword>
<evidence type="ECO:0000256" key="7">
    <source>
        <dbReference type="ARBA" id="ARBA00023173"/>
    </source>
</evidence>